<feature type="site" description="Stabilizes the basic form of H active site to accept a proton" evidence="7">
    <location>
        <position position="91"/>
    </location>
</feature>
<feature type="region of interest" description="Disordered" evidence="10">
    <location>
        <begin position="190"/>
        <end position="243"/>
    </location>
</feature>
<keyword evidence="12" id="KW-1185">Reference proteome</keyword>
<keyword evidence="2 7" id="KW-0820">tRNA-binding</keyword>
<comment type="caution">
    <text evidence="11">The sequence shown here is derived from an EMBL/GenBank/DDBJ whole genome shotgun (WGS) entry which is preliminary data.</text>
</comment>
<dbReference type="EMBL" id="BAAFZP010000001">
    <property type="protein sequence ID" value="GAB1582593.1"/>
    <property type="molecule type" value="Genomic_DNA"/>
</dbReference>
<dbReference type="NCBIfam" id="TIGR00447">
    <property type="entry name" value="pth"/>
    <property type="match status" value="1"/>
</dbReference>
<dbReference type="RefSeq" id="WP_407865190.1">
    <property type="nucleotide sequence ID" value="NZ_BAAFZP010000001.1"/>
</dbReference>
<dbReference type="EC" id="3.1.1.29" evidence="1 7"/>
<dbReference type="PANTHER" id="PTHR17224">
    <property type="entry name" value="PEPTIDYL-TRNA HYDROLASE"/>
    <property type="match status" value="1"/>
</dbReference>
<name>A0ABQ0H0Y0_9HYPH</name>
<feature type="compositionally biased region" description="Basic and acidic residues" evidence="10">
    <location>
        <begin position="234"/>
        <end position="243"/>
    </location>
</feature>
<dbReference type="Gene3D" id="3.40.50.1470">
    <property type="entry name" value="Peptidyl-tRNA hydrolase"/>
    <property type="match status" value="1"/>
</dbReference>
<keyword evidence="7" id="KW-0963">Cytoplasm</keyword>
<evidence type="ECO:0000256" key="6">
    <source>
        <dbReference type="ARBA" id="ARBA00050038"/>
    </source>
</evidence>
<comment type="subunit">
    <text evidence="7">Monomer.</text>
</comment>
<evidence type="ECO:0000256" key="1">
    <source>
        <dbReference type="ARBA" id="ARBA00013260"/>
    </source>
</evidence>
<dbReference type="PROSITE" id="PS01195">
    <property type="entry name" value="PEPT_TRNA_HYDROL_1"/>
    <property type="match status" value="1"/>
</dbReference>
<evidence type="ECO:0000256" key="7">
    <source>
        <dbReference type="HAMAP-Rule" id="MF_00083"/>
    </source>
</evidence>
<dbReference type="InterPro" id="IPR018171">
    <property type="entry name" value="Pept_tRNA_hydro_CS"/>
</dbReference>
<feature type="binding site" evidence="7">
    <location>
        <position position="64"/>
    </location>
    <ligand>
        <name>tRNA</name>
        <dbReference type="ChEBI" id="CHEBI:17843"/>
    </ligand>
</feature>
<gene>
    <name evidence="7 11" type="primary">pth</name>
    <name evidence="11" type="ORF">PPNSA23_25360</name>
</gene>
<dbReference type="GO" id="GO:0016787">
    <property type="term" value="F:hydrolase activity"/>
    <property type="evidence" value="ECO:0007669"/>
    <property type="project" value="UniProtKB-KW"/>
</dbReference>
<comment type="catalytic activity">
    <reaction evidence="7 8">
        <text>an N-acyl-L-alpha-aminoacyl-tRNA + H2O = an N-acyl-L-amino acid + a tRNA + H(+)</text>
        <dbReference type="Rhea" id="RHEA:54448"/>
        <dbReference type="Rhea" id="RHEA-COMP:10123"/>
        <dbReference type="Rhea" id="RHEA-COMP:13883"/>
        <dbReference type="ChEBI" id="CHEBI:15377"/>
        <dbReference type="ChEBI" id="CHEBI:15378"/>
        <dbReference type="ChEBI" id="CHEBI:59874"/>
        <dbReference type="ChEBI" id="CHEBI:78442"/>
        <dbReference type="ChEBI" id="CHEBI:138191"/>
        <dbReference type="EC" id="3.1.1.29"/>
    </reaction>
</comment>
<keyword evidence="3 7" id="KW-0378">Hydrolase</keyword>
<evidence type="ECO:0000256" key="2">
    <source>
        <dbReference type="ARBA" id="ARBA00022555"/>
    </source>
</evidence>
<evidence type="ECO:0000256" key="8">
    <source>
        <dbReference type="RuleBase" id="RU000673"/>
    </source>
</evidence>
<dbReference type="InterPro" id="IPR036416">
    <property type="entry name" value="Pept_tRNA_hydro_sf"/>
</dbReference>
<dbReference type="SUPFAM" id="SSF53178">
    <property type="entry name" value="Peptidyl-tRNA hydrolase-like"/>
    <property type="match status" value="1"/>
</dbReference>
<organism evidence="11 12">
    <name type="scientific">Phyllobacterium phragmitis</name>
    <dbReference type="NCBI Taxonomy" id="2670329"/>
    <lineage>
        <taxon>Bacteria</taxon>
        <taxon>Pseudomonadati</taxon>
        <taxon>Pseudomonadota</taxon>
        <taxon>Alphaproteobacteria</taxon>
        <taxon>Hyphomicrobiales</taxon>
        <taxon>Phyllobacteriaceae</taxon>
        <taxon>Phyllobacterium</taxon>
    </lineage>
</organism>
<comment type="function">
    <text evidence="7">Catalyzes the release of premature peptidyl moieties from peptidyl-tRNA molecules trapped in stalled 50S ribosomal subunits, and thus maintains levels of free tRNAs and 50S ribosomes.</text>
</comment>
<feature type="site" description="Discriminates between blocked and unblocked aminoacyl-tRNA" evidence="7">
    <location>
        <position position="9"/>
    </location>
</feature>
<protein>
    <recommendedName>
        <fullName evidence="6 7">Peptidyl-tRNA hydrolase</fullName>
        <shortName evidence="7">Pth</shortName>
        <ecNumber evidence="1 7">3.1.1.29</ecNumber>
    </recommendedName>
</protein>
<keyword evidence="4 7" id="KW-0694">RNA-binding</keyword>
<evidence type="ECO:0000313" key="12">
    <source>
        <dbReference type="Proteomes" id="UP001628091"/>
    </source>
</evidence>
<sequence>MLLIAGLGNPGSRYAKNRHNIGFMAADEIHRRHRFSPWQKKFQAEIADGTIGGEKVLLIKPQTFMNLSGQSVGEAARFYKLSPSDLVVIYDELDLPAGKVRVKTGGGAGGHNGIRSIDARCGKDYRRIRLGIGHPGAKELVHNHVLGDFAKADQEWLEPLLAAVADNADLLVKGDDNTFMNRVSLALGGGDARSNGRKDANKPAGAAKGQSHIRQARPAKPAVNMPESGPMADMLKKLFGKKD</sequence>
<comment type="similarity">
    <text evidence="5 7 9">Belongs to the PTH family.</text>
</comment>
<comment type="subcellular location">
    <subcellularLocation>
        <location evidence="7">Cytoplasm</location>
    </subcellularLocation>
</comment>
<feature type="binding site" evidence="7">
    <location>
        <position position="112"/>
    </location>
    <ligand>
        <name>tRNA</name>
        <dbReference type="ChEBI" id="CHEBI:17843"/>
    </ligand>
</feature>
<evidence type="ECO:0000256" key="9">
    <source>
        <dbReference type="RuleBase" id="RU004320"/>
    </source>
</evidence>
<dbReference type="Proteomes" id="UP001628091">
    <property type="component" value="Unassembled WGS sequence"/>
</dbReference>
<evidence type="ECO:0000256" key="10">
    <source>
        <dbReference type="SAM" id="MobiDB-lite"/>
    </source>
</evidence>
<feature type="active site" description="Proton acceptor" evidence="7">
    <location>
        <position position="19"/>
    </location>
</feature>
<evidence type="ECO:0000256" key="4">
    <source>
        <dbReference type="ARBA" id="ARBA00022884"/>
    </source>
</evidence>
<comment type="function">
    <text evidence="7">Hydrolyzes ribosome-free peptidyl-tRNAs (with 1 or more amino acids incorporated), which drop off the ribosome during protein synthesis, or as a result of ribosome stalling.</text>
</comment>
<accession>A0ABQ0H0Y0</accession>
<feature type="binding site" evidence="7">
    <location>
        <position position="66"/>
    </location>
    <ligand>
        <name>tRNA</name>
        <dbReference type="ChEBI" id="CHEBI:17843"/>
    </ligand>
</feature>
<dbReference type="Pfam" id="PF01195">
    <property type="entry name" value="Pept_tRNA_hydro"/>
    <property type="match status" value="1"/>
</dbReference>
<feature type="binding site" evidence="7">
    <location>
        <position position="14"/>
    </location>
    <ligand>
        <name>tRNA</name>
        <dbReference type="ChEBI" id="CHEBI:17843"/>
    </ligand>
</feature>
<evidence type="ECO:0000256" key="3">
    <source>
        <dbReference type="ARBA" id="ARBA00022801"/>
    </source>
</evidence>
<dbReference type="HAMAP" id="MF_00083">
    <property type="entry name" value="Pept_tRNA_hydro_bact"/>
    <property type="match status" value="1"/>
</dbReference>
<dbReference type="PANTHER" id="PTHR17224:SF1">
    <property type="entry name" value="PEPTIDYL-TRNA HYDROLASE"/>
    <property type="match status" value="1"/>
</dbReference>
<dbReference type="InterPro" id="IPR001328">
    <property type="entry name" value="Pept_tRNA_hydro"/>
</dbReference>
<evidence type="ECO:0000313" key="11">
    <source>
        <dbReference type="EMBL" id="GAB1582593.1"/>
    </source>
</evidence>
<reference evidence="11 12" key="1">
    <citation type="submission" date="2024-10" db="EMBL/GenBank/DDBJ databases">
        <title>Isolation, draft genome sequencing and identification of Phyllobacterium sp. NSA23, isolated from leaf soil.</title>
        <authorList>
            <person name="Akita H."/>
        </authorList>
    </citation>
    <scope>NUCLEOTIDE SEQUENCE [LARGE SCALE GENOMIC DNA]</scope>
    <source>
        <strain evidence="11 12">NSA23</strain>
    </source>
</reference>
<dbReference type="PROSITE" id="PS01196">
    <property type="entry name" value="PEPT_TRNA_HYDROL_2"/>
    <property type="match status" value="1"/>
</dbReference>
<evidence type="ECO:0000256" key="5">
    <source>
        <dbReference type="ARBA" id="ARBA00038063"/>
    </source>
</evidence>
<dbReference type="CDD" id="cd00462">
    <property type="entry name" value="PTH"/>
    <property type="match status" value="1"/>
</dbReference>
<proteinExistence type="inferred from homology"/>